<dbReference type="CDD" id="cd16936">
    <property type="entry name" value="HATPase_RsbW-like"/>
    <property type="match status" value="1"/>
</dbReference>
<keyword evidence="5" id="KW-1185">Reference proteome</keyword>
<dbReference type="Proteomes" id="UP001165378">
    <property type="component" value="Unassembled WGS sequence"/>
</dbReference>
<evidence type="ECO:0000259" key="2">
    <source>
        <dbReference type="SMART" id="SM00065"/>
    </source>
</evidence>
<dbReference type="InterPro" id="IPR003594">
    <property type="entry name" value="HATPase_dom"/>
</dbReference>
<dbReference type="PANTHER" id="PTHR43156:SF2">
    <property type="entry name" value="STAGE II SPORULATION PROTEIN E"/>
    <property type="match status" value="1"/>
</dbReference>
<dbReference type="Gene3D" id="3.30.450.20">
    <property type="entry name" value="PAS domain"/>
    <property type="match status" value="1"/>
</dbReference>
<gene>
    <name evidence="4" type="ORF">LZ495_28420</name>
</gene>
<dbReference type="InterPro" id="IPR001932">
    <property type="entry name" value="PPM-type_phosphatase-like_dom"/>
</dbReference>
<dbReference type="SMART" id="SM00331">
    <property type="entry name" value="PP2C_SIG"/>
    <property type="match status" value="1"/>
</dbReference>
<dbReference type="InterPro" id="IPR013656">
    <property type="entry name" value="PAS_4"/>
</dbReference>
<accession>A0AA41U1V1</accession>
<dbReference type="EMBL" id="JAKFHA010000021">
    <property type="protein sequence ID" value="MCF2531118.1"/>
    <property type="molecule type" value="Genomic_DNA"/>
</dbReference>
<dbReference type="InterPro" id="IPR003018">
    <property type="entry name" value="GAF"/>
</dbReference>
<organism evidence="4 5">
    <name type="scientific">Yinghuangia soli</name>
    <dbReference type="NCBI Taxonomy" id="2908204"/>
    <lineage>
        <taxon>Bacteria</taxon>
        <taxon>Bacillati</taxon>
        <taxon>Actinomycetota</taxon>
        <taxon>Actinomycetes</taxon>
        <taxon>Kitasatosporales</taxon>
        <taxon>Streptomycetaceae</taxon>
        <taxon>Yinghuangia</taxon>
    </lineage>
</organism>
<dbReference type="SUPFAM" id="SSF81606">
    <property type="entry name" value="PP2C-like"/>
    <property type="match status" value="1"/>
</dbReference>
<dbReference type="SUPFAM" id="SSF55874">
    <property type="entry name" value="ATPase domain of HSP90 chaperone/DNA topoisomerase II/histidine kinase"/>
    <property type="match status" value="1"/>
</dbReference>
<evidence type="ECO:0000256" key="1">
    <source>
        <dbReference type="ARBA" id="ARBA00022801"/>
    </source>
</evidence>
<proteinExistence type="predicted"/>
<reference evidence="4" key="1">
    <citation type="submission" date="2022-01" db="EMBL/GenBank/DDBJ databases">
        <title>Genome-Based Taxonomic Classification of the Phylum Actinobacteria.</title>
        <authorList>
            <person name="Gao Y."/>
        </authorList>
    </citation>
    <scope>NUCLEOTIDE SEQUENCE</scope>
    <source>
        <strain evidence="4">KLBMP 8922</strain>
    </source>
</reference>
<keyword evidence="1" id="KW-0378">Hydrolase</keyword>
<dbReference type="Gene3D" id="3.30.565.10">
    <property type="entry name" value="Histidine kinase-like ATPase, C-terminal domain"/>
    <property type="match status" value="1"/>
</dbReference>
<name>A0AA41U1V1_9ACTN</name>
<dbReference type="SUPFAM" id="SSF55781">
    <property type="entry name" value="GAF domain-like"/>
    <property type="match status" value="1"/>
</dbReference>
<dbReference type="AlphaFoldDB" id="A0AA41U1V1"/>
<dbReference type="Pfam" id="PF08448">
    <property type="entry name" value="PAS_4"/>
    <property type="match status" value="1"/>
</dbReference>
<feature type="domain" description="GAF" evidence="2">
    <location>
        <begin position="121"/>
        <end position="322"/>
    </location>
</feature>
<dbReference type="InterPro" id="IPR036890">
    <property type="entry name" value="HATPase_C_sf"/>
</dbReference>
<sequence length="693" mass="73519">MEQRLVAGLGLSPTWAEQLAAAVFTQDIVALAVFDTDLRVVATNITAKTFPQLPIRVGDDANALFPALGLHDVTPLLRCTLTSGNASVRLQPLAAQASDGDLLHLSIGAFRVSSEDGAPLGLLVTFDNVTEQVSAESRMGLVRAAAAIIGTSLDVTETAQQLAAVLVPGVADMVAVDLAESILIGDEPEADAATGYTPTVRAAVAQIGPSWPASLVQVGEAPPIPPDNPEALALHRGVPVLVPHVLTDLTTPSGLLSRLLPEGGHSLAAAPLFARGLLLGAVQIWRTDRPEPFDDEDARLLQEVASRAALSVDNARRYTRERRVALALQHSLLPEERTDEPAATTFGAYLPASAGVGGDWYDVIPLSSLRVALVVGDVVGHGLQASAAMGRLRTAVQALADMDLPPDELLTHVDDLVVRMPGSPDDASTTGATCLYVEYDPVGGLCRMASAGHPPPVVVEPGRRPRYVDLEPGPPLGVGGMPFEVADLTLAPESVLVLYSDGLVSGPEHDLETGMQALLDQVDRFDCAHRDLDKAGHDLLETVSSGTRTDDATLLLARVHPLPQGDSITWEFPADPACVSKARDLVTAQLTQWRLEELAFPTELVVSELVTNAVRYGGGPIKLRLIRGSVLVCEVSDPSNTQPRLRRARSTDEGGRGLFLVAQLTQRWGSRYGQSGKTIWAEQALDTEPTFSF</sequence>
<dbReference type="RefSeq" id="WP_235055787.1">
    <property type="nucleotide sequence ID" value="NZ_JAKFHA010000021.1"/>
</dbReference>
<comment type="caution">
    <text evidence="4">The sequence shown here is derived from an EMBL/GenBank/DDBJ whole genome shotgun (WGS) entry which is preliminary data.</text>
</comment>
<dbReference type="InterPro" id="IPR029016">
    <property type="entry name" value="GAF-like_dom_sf"/>
</dbReference>
<dbReference type="Gene3D" id="3.60.40.10">
    <property type="entry name" value="PPM-type phosphatase domain"/>
    <property type="match status" value="1"/>
</dbReference>
<dbReference type="GO" id="GO:0016791">
    <property type="term" value="F:phosphatase activity"/>
    <property type="evidence" value="ECO:0007669"/>
    <property type="project" value="TreeGrafter"/>
</dbReference>
<evidence type="ECO:0000313" key="5">
    <source>
        <dbReference type="Proteomes" id="UP001165378"/>
    </source>
</evidence>
<dbReference type="InterPro" id="IPR052016">
    <property type="entry name" value="Bact_Sigma-Reg"/>
</dbReference>
<dbReference type="Pfam" id="PF07228">
    <property type="entry name" value="SpoIIE"/>
    <property type="match status" value="1"/>
</dbReference>
<dbReference type="SMART" id="SM00065">
    <property type="entry name" value="GAF"/>
    <property type="match status" value="1"/>
</dbReference>
<dbReference type="Pfam" id="PF13581">
    <property type="entry name" value="HATPase_c_2"/>
    <property type="match status" value="1"/>
</dbReference>
<dbReference type="Pfam" id="PF01590">
    <property type="entry name" value="GAF"/>
    <property type="match status" value="1"/>
</dbReference>
<evidence type="ECO:0000313" key="4">
    <source>
        <dbReference type="EMBL" id="MCF2531118.1"/>
    </source>
</evidence>
<protein>
    <submittedName>
        <fullName evidence="4">SpoIIE family protein phosphatase</fullName>
    </submittedName>
</protein>
<evidence type="ECO:0000259" key="3">
    <source>
        <dbReference type="SMART" id="SM00331"/>
    </source>
</evidence>
<dbReference type="PANTHER" id="PTHR43156">
    <property type="entry name" value="STAGE II SPORULATION PROTEIN E-RELATED"/>
    <property type="match status" value="1"/>
</dbReference>
<dbReference type="Gene3D" id="3.30.450.40">
    <property type="match status" value="1"/>
</dbReference>
<dbReference type="InterPro" id="IPR036457">
    <property type="entry name" value="PPM-type-like_dom_sf"/>
</dbReference>
<dbReference type="FunFam" id="3.30.565.10:FF:000028">
    <property type="entry name" value="PAS sensor protein"/>
    <property type="match status" value="1"/>
</dbReference>
<feature type="domain" description="PPM-type phosphatase" evidence="3">
    <location>
        <begin position="341"/>
        <end position="559"/>
    </location>
</feature>